<keyword evidence="2" id="KW-1185">Reference proteome</keyword>
<protein>
    <submittedName>
        <fullName evidence="1">Uncharacterized protein</fullName>
    </submittedName>
</protein>
<sequence>MINKIKNLGTSLNKEQQKEINGGNIAGRRCNSNSDCWNMSPFLGPGDVSCRYSTFSAHKVCLFN</sequence>
<dbReference type="STRING" id="1038014.SAMN04487910_0213"/>
<dbReference type="AlphaFoldDB" id="A0A1H7G4V4"/>
<gene>
    <name evidence="1" type="ORF">SAMN04487910_0213</name>
</gene>
<evidence type="ECO:0000313" key="1">
    <source>
        <dbReference type="EMBL" id="SEK30745.1"/>
    </source>
</evidence>
<name>A0A1H7G4V4_AQUAM</name>
<dbReference type="RefSeq" id="WP_091404304.1">
    <property type="nucleotide sequence ID" value="NZ_FOAB01000001.1"/>
</dbReference>
<accession>A0A1H7G4V4</accession>
<organism evidence="1 2">
    <name type="scientific">Aquimarina amphilecti</name>
    <dbReference type="NCBI Taxonomy" id="1038014"/>
    <lineage>
        <taxon>Bacteria</taxon>
        <taxon>Pseudomonadati</taxon>
        <taxon>Bacteroidota</taxon>
        <taxon>Flavobacteriia</taxon>
        <taxon>Flavobacteriales</taxon>
        <taxon>Flavobacteriaceae</taxon>
        <taxon>Aquimarina</taxon>
    </lineage>
</organism>
<dbReference type="Proteomes" id="UP000198521">
    <property type="component" value="Unassembled WGS sequence"/>
</dbReference>
<dbReference type="EMBL" id="FOAB01000001">
    <property type="protein sequence ID" value="SEK30745.1"/>
    <property type="molecule type" value="Genomic_DNA"/>
</dbReference>
<dbReference type="OrthoDB" id="1163819at2"/>
<proteinExistence type="predicted"/>
<reference evidence="1 2" key="1">
    <citation type="submission" date="2016-10" db="EMBL/GenBank/DDBJ databases">
        <authorList>
            <person name="de Groot N.N."/>
        </authorList>
    </citation>
    <scope>NUCLEOTIDE SEQUENCE [LARGE SCALE GENOMIC DNA]</scope>
    <source>
        <strain evidence="1 2">DSM 25232</strain>
    </source>
</reference>
<evidence type="ECO:0000313" key="2">
    <source>
        <dbReference type="Proteomes" id="UP000198521"/>
    </source>
</evidence>